<dbReference type="GO" id="GO:0036503">
    <property type="term" value="P:ERAD pathway"/>
    <property type="evidence" value="ECO:0007669"/>
    <property type="project" value="TreeGrafter"/>
</dbReference>
<dbReference type="Pfam" id="PF12906">
    <property type="entry name" value="RINGv"/>
    <property type="match status" value="1"/>
</dbReference>
<evidence type="ECO:0000256" key="3">
    <source>
        <dbReference type="ARBA" id="ARBA00004906"/>
    </source>
</evidence>
<dbReference type="CDD" id="cd16702">
    <property type="entry name" value="RING_CH-C4HC3_MARCH6"/>
    <property type="match status" value="1"/>
</dbReference>
<dbReference type="InterPro" id="IPR056521">
    <property type="entry name" value="MARCHF6-like_C"/>
</dbReference>
<keyword evidence="8" id="KW-0863">Zinc-finger</keyword>
<feature type="transmembrane region" description="Helical" evidence="14">
    <location>
        <begin position="943"/>
        <end position="963"/>
    </location>
</feature>
<feature type="transmembrane region" description="Helical" evidence="14">
    <location>
        <begin position="996"/>
        <end position="1019"/>
    </location>
</feature>
<feature type="domain" description="RING-CH-type" evidence="15">
    <location>
        <begin position="5"/>
        <end position="66"/>
    </location>
</feature>
<feature type="transmembrane region" description="Helical" evidence="14">
    <location>
        <begin position="91"/>
        <end position="111"/>
    </location>
</feature>
<evidence type="ECO:0000256" key="7">
    <source>
        <dbReference type="ARBA" id="ARBA00022723"/>
    </source>
</evidence>
<dbReference type="VEuPathDB" id="FungiDB:Malapachy_1824"/>
<feature type="compositionally biased region" description="Pro residues" evidence="13">
    <location>
        <begin position="300"/>
        <end position="318"/>
    </location>
</feature>
<evidence type="ECO:0000256" key="14">
    <source>
        <dbReference type="SAM" id="Phobius"/>
    </source>
</evidence>
<evidence type="ECO:0000259" key="15">
    <source>
        <dbReference type="PROSITE" id="PS51292"/>
    </source>
</evidence>
<evidence type="ECO:0000256" key="4">
    <source>
        <dbReference type="ARBA" id="ARBA00012483"/>
    </source>
</evidence>
<feature type="transmembrane region" description="Helical" evidence="14">
    <location>
        <begin position="516"/>
        <end position="539"/>
    </location>
</feature>
<dbReference type="GeneID" id="28728197"/>
<dbReference type="GO" id="GO:0061630">
    <property type="term" value="F:ubiquitin protein ligase activity"/>
    <property type="evidence" value="ECO:0007669"/>
    <property type="project" value="UniProtKB-EC"/>
</dbReference>
<evidence type="ECO:0000256" key="6">
    <source>
        <dbReference type="ARBA" id="ARBA00022692"/>
    </source>
</evidence>
<dbReference type="RefSeq" id="XP_017991496.1">
    <property type="nucleotide sequence ID" value="XM_018136322.1"/>
</dbReference>
<evidence type="ECO:0000313" key="17">
    <source>
        <dbReference type="Proteomes" id="UP000037751"/>
    </source>
</evidence>
<dbReference type="Proteomes" id="UP000037751">
    <property type="component" value="Unassembled WGS sequence"/>
</dbReference>
<evidence type="ECO:0000256" key="13">
    <source>
        <dbReference type="SAM" id="MobiDB-lite"/>
    </source>
</evidence>
<reference evidence="16 17" key="1">
    <citation type="submission" date="2015-07" db="EMBL/GenBank/DDBJ databases">
        <title>Draft Genome Sequence of Malassezia furfur CBS1878 and Malassezia pachydermatis CBS1879.</title>
        <authorList>
            <person name="Triana S."/>
            <person name="Ohm R."/>
            <person name="Gonzalez A."/>
            <person name="DeCock H."/>
            <person name="Restrepo S."/>
            <person name="Celis A."/>
        </authorList>
    </citation>
    <scope>NUCLEOTIDE SEQUENCE [LARGE SCALE GENOMIC DNA]</scope>
    <source>
        <strain evidence="16 17">CBS 1879</strain>
    </source>
</reference>
<dbReference type="Pfam" id="PF23113">
    <property type="entry name" value="MARCHF6_C"/>
    <property type="match status" value="1"/>
</dbReference>
<evidence type="ECO:0000313" key="16">
    <source>
        <dbReference type="EMBL" id="KOS13864.1"/>
    </source>
</evidence>
<evidence type="ECO:0000256" key="10">
    <source>
        <dbReference type="ARBA" id="ARBA00022833"/>
    </source>
</evidence>
<feature type="transmembrane region" description="Helical" evidence="14">
    <location>
        <begin position="173"/>
        <end position="193"/>
    </location>
</feature>
<proteinExistence type="predicted"/>
<feature type="compositionally biased region" description="Acidic residues" evidence="13">
    <location>
        <begin position="286"/>
        <end position="299"/>
    </location>
</feature>
<dbReference type="GO" id="GO:0005789">
    <property type="term" value="C:endoplasmic reticulum membrane"/>
    <property type="evidence" value="ECO:0007669"/>
    <property type="project" value="TreeGrafter"/>
</dbReference>
<keyword evidence="12 14" id="KW-0472">Membrane</keyword>
<dbReference type="SUPFAM" id="SSF57850">
    <property type="entry name" value="RING/U-box"/>
    <property type="match status" value="1"/>
</dbReference>
<dbReference type="GO" id="GO:0008270">
    <property type="term" value="F:zinc ion binding"/>
    <property type="evidence" value="ECO:0007669"/>
    <property type="project" value="UniProtKB-KW"/>
</dbReference>
<evidence type="ECO:0000256" key="5">
    <source>
        <dbReference type="ARBA" id="ARBA00022679"/>
    </source>
</evidence>
<dbReference type="PANTHER" id="PTHR13145">
    <property type="entry name" value="SSM4 PROTEIN"/>
    <property type="match status" value="1"/>
</dbReference>
<dbReference type="SMART" id="SM00744">
    <property type="entry name" value="RINGv"/>
    <property type="match status" value="1"/>
</dbReference>
<accession>A0A0M8MT76</accession>
<feature type="region of interest" description="Disordered" evidence="13">
    <location>
        <begin position="263"/>
        <end position="347"/>
    </location>
</feature>
<dbReference type="InterPro" id="IPR013083">
    <property type="entry name" value="Znf_RING/FYVE/PHD"/>
</dbReference>
<dbReference type="AlphaFoldDB" id="A0A0M8MT76"/>
<feature type="transmembrane region" description="Helical" evidence="14">
    <location>
        <begin position="672"/>
        <end position="688"/>
    </location>
</feature>
<dbReference type="InterPro" id="IPR011016">
    <property type="entry name" value="Znf_RING-CH"/>
</dbReference>
<sequence>MNVDRGLDEVPTCRICRIEEEPGAPLYHPCKCTGSIKYCHQDCLVQWLQHSQKKYCELCNYPFVFHKRYTHAMPNGQLPAWMYMRYLAWRAWFGLAFLTRVAVVATCWFLVVPHVTLRIWRSYIQTGDWLAETILRVPVATLDRTVVLSSSTPWHPWIPMLAQRVVEALMTDWLRSVGLLLALLVLFLGLFFLREYIAGVAPLVDEAPAAQGPVVHDEPDEARRQLRAAALAAAQARAEQMLAANPMEMLQQDVARAAVQLGEQPPPRPAQDTPQDPVWLVQGEGAGEDDEDDAWEDEPAPPAPALPAPAAPAPPAPELAPLRGPELPADDPDAPDEELEGDEEWEENPEHLLEDLDSILHAIGLRGTWLAFAQNVFVFEMLAIMTMSICVAVPYGIGRILGLRVYDAVLLPAKGLRMLTDPVFELLLDSLTTVVPTPRDAAPVGPLSSPWEVHPVLSWVYGAGTALDALTRGDHLAERALCAVLGHLYVVLFLSIEARFGHIVHGGQTQWASTLVFYYATSLKVVFFFVMDMLVFPLYCGFLMDWCLMPLFEGASFAALVGQAQAAPLTFTFCRWATGTMYMFFFAQFVSAIRSVVRPGVVCWMRDSSDPDFHPVKDILERRTLEQLHKMADSAVIYGALAGCVLGVGLRVLRLVPGLLPLYWAPLTPRTMVPVELLLVHFVLRVAIKRARLTYYSRRLFRRWWIWAAKQVRMSAFLMGDDQLDEQERCVYRTWGDWARSFIMNVEPLRRERDGGFARVPANDRPPTQTSILIRTDAAGTPIDEKNQELLTKQLAALDKMETKAPYTIVYIPSHLRLRIVSLLLLLIAMSMGVVMLGLGGPLALGRMLAYALDWAPLHDMYTILHGYVLLGVALLLVHGARGLWPRGRVPAQYKQDVSHGVRGTLRFLYFLVTMGGLAPLLTGLVLYQYLLPSPTAEIPTFSAWYAWALGALVLNTGLLLVLTWMPDTFAMLWTVYNQIQSGVLWRIPVGPATRVVVAPTLGGLVAALVAPYLLAVLYLAMTTGFHVSPATQWQCVRYGNVTILGGAVMYAAWYYILNHLDYWTNVLRDELFLESTELCNYTNEKAPPASSEFGTLPDSVVRAPHAPPALG</sequence>
<feature type="transmembrane region" description="Helical" evidence="14">
    <location>
        <begin position="906"/>
        <end position="931"/>
    </location>
</feature>
<protein>
    <recommendedName>
        <fullName evidence="4">RING-type E3 ubiquitin transferase</fullName>
        <ecNumber evidence="4">2.3.2.27</ecNumber>
    </recommendedName>
</protein>
<feature type="transmembrane region" description="Helical" evidence="14">
    <location>
        <begin position="823"/>
        <end position="845"/>
    </location>
</feature>
<keyword evidence="9" id="KW-0833">Ubl conjugation pathway</keyword>
<comment type="catalytic activity">
    <reaction evidence="1">
        <text>S-ubiquitinyl-[E2 ubiquitin-conjugating enzyme]-L-cysteine + [acceptor protein]-L-lysine = [E2 ubiquitin-conjugating enzyme]-L-cysteine + N(6)-ubiquitinyl-[acceptor protein]-L-lysine.</text>
        <dbReference type="EC" id="2.3.2.27"/>
    </reaction>
</comment>
<keyword evidence="17" id="KW-1185">Reference proteome</keyword>
<keyword evidence="11 14" id="KW-1133">Transmembrane helix</keyword>
<dbReference type="PANTHER" id="PTHR13145:SF0">
    <property type="entry name" value="E3 UBIQUITIN-PROTEIN LIGASE MARCHF6"/>
    <property type="match status" value="1"/>
</dbReference>
<evidence type="ECO:0000256" key="1">
    <source>
        <dbReference type="ARBA" id="ARBA00000900"/>
    </source>
</evidence>
<evidence type="ECO:0000256" key="2">
    <source>
        <dbReference type="ARBA" id="ARBA00004141"/>
    </source>
</evidence>
<feature type="transmembrane region" description="Helical" evidence="14">
    <location>
        <begin position="546"/>
        <end position="564"/>
    </location>
</feature>
<dbReference type="EMBL" id="LGAV01000005">
    <property type="protein sequence ID" value="KOS13864.1"/>
    <property type="molecule type" value="Genomic_DNA"/>
</dbReference>
<feature type="transmembrane region" description="Helical" evidence="14">
    <location>
        <begin position="1039"/>
        <end position="1058"/>
    </location>
</feature>
<keyword evidence="6 14" id="KW-0812">Transmembrane</keyword>
<gene>
    <name evidence="16" type="ORF">Malapachy_1824</name>
</gene>
<feature type="transmembrane region" description="Helical" evidence="14">
    <location>
        <begin position="635"/>
        <end position="652"/>
    </location>
</feature>
<keyword evidence="5" id="KW-0808">Transferase</keyword>
<comment type="pathway">
    <text evidence="3">Protein modification; protein ubiquitination.</text>
</comment>
<dbReference type="EC" id="2.3.2.27" evidence="4"/>
<dbReference type="PROSITE" id="PS51292">
    <property type="entry name" value="ZF_RING_CH"/>
    <property type="match status" value="1"/>
</dbReference>
<comment type="caution">
    <text evidence="16">The sequence shown here is derived from an EMBL/GenBank/DDBJ whole genome shotgun (WGS) entry which is preliminary data.</text>
</comment>
<name>A0A0M8MT76_9BASI</name>
<feature type="transmembrane region" description="Helical" evidence="14">
    <location>
        <begin position="865"/>
        <end position="885"/>
    </location>
</feature>
<keyword evidence="7" id="KW-0479">Metal-binding</keyword>
<evidence type="ECO:0000256" key="12">
    <source>
        <dbReference type="ARBA" id="ARBA00023136"/>
    </source>
</evidence>
<dbReference type="OrthoDB" id="264354at2759"/>
<evidence type="ECO:0000256" key="11">
    <source>
        <dbReference type="ARBA" id="ARBA00022989"/>
    </source>
</evidence>
<dbReference type="Gene3D" id="3.30.40.10">
    <property type="entry name" value="Zinc/RING finger domain, C3HC4 (zinc finger)"/>
    <property type="match status" value="1"/>
</dbReference>
<organism evidence="16 17">
    <name type="scientific">Malassezia pachydermatis</name>
    <dbReference type="NCBI Taxonomy" id="77020"/>
    <lineage>
        <taxon>Eukaryota</taxon>
        <taxon>Fungi</taxon>
        <taxon>Dikarya</taxon>
        <taxon>Basidiomycota</taxon>
        <taxon>Ustilaginomycotina</taxon>
        <taxon>Malasseziomycetes</taxon>
        <taxon>Malasseziales</taxon>
        <taxon>Malasseziaceae</taxon>
        <taxon>Malassezia</taxon>
    </lineage>
</organism>
<evidence type="ECO:0000256" key="8">
    <source>
        <dbReference type="ARBA" id="ARBA00022771"/>
    </source>
</evidence>
<evidence type="ECO:0000256" key="9">
    <source>
        <dbReference type="ARBA" id="ARBA00022786"/>
    </source>
</evidence>
<feature type="compositionally biased region" description="Acidic residues" evidence="13">
    <location>
        <begin position="328"/>
        <end position="347"/>
    </location>
</feature>
<feature type="transmembrane region" description="Helical" evidence="14">
    <location>
        <begin position="477"/>
        <end position="496"/>
    </location>
</feature>
<keyword evidence="10" id="KW-0862">Zinc</keyword>
<dbReference type="STRING" id="77020.A0A0M8MT76"/>
<feature type="transmembrane region" description="Helical" evidence="14">
    <location>
        <begin position="376"/>
        <end position="397"/>
    </location>
</feature>
<comment type="subcellular location">
    <subcellularLocation>
        <location evidence="2">Membrane</location>
        <topology evidence="2">Multi-pass membrane protein</topology>
    </subcellularLocation>
</comment>
<dbReference type="FunFam" id="3.30.40.10:FF:000287">
    <property type="entry name" value="RING finger membrane protein"/>
    <property type="match status" value="1"/>
</dbReference>